<dbReference type="EMBL" id="UINC01092158">
    <property type="protein sequence ID" value="SVC45505.1"/>
    <property type="molecule type" value="Genomic_DNA"/>
</dbReference>
<evidence type="ECO:0000259" key="1">
    <source>
        <dbReference type="Pfam" id="PF01370"/>
    </source>
</evidence>
<dbReference type="Gene3D" id="3.40.50.720">
    <property type="entry name" value="NAD(P)-binding Rossmann-like Domain"/>
    <property type="match status" value="1"/>
</dbReference>
<feature type="non-terminal residue" evidence="2">
    <location>
        <position position="147"/>
    </location>
</feature>
<dbReference type="InterPro" id="IPR036291">
    <property type="entry name" value="NAD(P)-bd_dom_sf"/>
</dbReference>
<dbReference type="AlphaFoldDB" id="A0A382MBR4"/>
<protein>
    <recommendedName>
        <fullName evidence="1">NAD-dependent epimerase/dehydratase domain-containing protein</fullName>
    </recommendedName>
</protein>
<gene>
    <name evidence="2" type="ORF">METZ01_LOCUS298359</name>
</gene>
<dbReference type="Pfam" id="PF01370">
    <property type="entry name" value="Epimerase"/>
    <property type="match status" value="1"/>
</dbReference>
<dbReference type="InterPro" id="IPR001509">
    <property type="entry name" value="Epimerase_deHydtase"/>
</dbReference>
<evidence type="ECO:0000313" key="2">
    <source>
        <dbReference type="EMBL" id="SVC45505.1"/>
    </source>
</evidence>
<dbReference type="SUPFAM" id="SSF51735">
    <property type="entry name" value="NAD(P)-binding Rossmann-fold domains"/>
    <property type="match status" value="1"/>
</dbReference>
<feature type="domain" description="NAD-dependent epimerase/dehydratase" evidence="1">
    <location>
        <begin position="1"/>
        <end position="122"/>
    </location>
</feature>
<sequence length="147" mass="15988">MVGRELITTLAYDGHQVVQLVRRSPNPDARISEFNWDPEHGAFDSRMLGRIDAAIHLGGVSIAGGRWSAERKLLIRESRVRSTRLLSQALAGSESPPKVFIVASAVGYYGDRGEEPLTEDSPPGEGFLADTAVRWESAADVARETGI</sequence>
<dbReference type="PANTHER" id="PTHR11092:SF0">
    <property type="entry name" value="EPIMERASE FAMILY PROTEIN SDR39U1"/>
    <property type="match status" value="1"/>
</dbReference>
<reference evidence="2" key="1">
    <citation type="submission" date="2018-05" db="EMBL/GenBank/DDBJ databases">
        <authorList>
            <person name="Lanie J.A."/>
            <person name="Ng W.-L."/>
            <person name="Kazmierczak K.M."/>
            <person name="Andrzejewski T.M."/>
            <person name="Davidsen T.M."/>
            <person name="Wayne K.J."/>
            <person name="Tettelin H."/>
            <person name="Glass J.I."/>
            <person name="Rusch D."/>
            <person name="Podicherti R."/>
            <person name="Tsui H.-C.T."/>
            <person name="Winkler M.E."/>
        </authorList>
    </citation>
    <scope>NUCLEOTIDE SEQUENCE</scope>
</reference>
<name>A0A382MBR4_9ZZZZ</name>
<accession>A0A382MBR4</accession>
<organism evidence="2">
    <name type="scientific">marine metagenome</name>
    <dbReference type="NCBI Taxonomy" id="408172"/>
    <lineage>
        <taxon>unclassified sequences</taxon>
        <taxon>metagenomes</taxon>
        <taxon>ecological metagenomes</taxon>
    </lineage>
</organism>
<proteinExistence type="predicted"/>
<dbReference type="PANTHER" id="PTHR11092">
    <property type="entry name" value="SUGAR NUCLEOTIDE EPIMERASE RELATED"/>
    <property type="match status" value="1"/>
</dbReference>